<evidence type="ECO:0000256" key="4">
    <source>
        <dbReference type="ARBA" id="ARBA00022723"/>
    </source>
</evidence>
<dbReference type="SMART" id="SM00290">
    <property type="entry name" value="ZnF_UBP"/>
    <property type="match status" value="2"/>
</dbReference>
<dbReference type="PROSITE" id="PS00972">
    <property type="entry name" value="USP_1"/>
    <property type="match status" value="1"/>
</dbReference>
<dbReference type="InterPro" id="IPR028889">
    <property type="entry name" value="USP"/>
</dbReference>
<keyword evidence="5" id="KW-0677">Repeat</keyword>
<feature type="active site" description="Proton acceptor" evidence="12">
    <location>
        <position position="753"/>
    </location>
</feature>
<keyword evidence="6 14" id="KW-0863">Zinc-finger</keyword>
<comment type="similarity">
    <text evidence="2 11 15">Belongs to the peptidase C19 family.</text>
</comment>
<feature type="domain" description="UBA" evidence="16">
    <location>
        <begin position="660"/>
        <end position="700"/>
    </location>
</feature>
<dbReference type="EC" id="3.4.19.12" evidence="11 15"/>
<dbReference type="InterPro" id="IPR001607">
    <property type="entry name" value="Znf_UBP"/>
</dbReference>
<dbReference type="SUPFAM" id="SSF54001">
    <property type="entry name" value="Cysteine proteinases"/>
    <property type="match status" value="1"/>
</dbReference>
<dbReference type="InParanoid" id="A5DHG6"/>
<dbReference type="InterPro" id="IPR041432">
    <property type="entry name" value="UBP13_Znf-UBP_var"/>
</dbReference>
<dbReference type="Gene3D" id="3.90.70.10">
    <property type="entry name" value="Cysteine proteinases"/>
    <property type="match status" value="1"/>
</dbReference>
<dbReference type="FunCoup" id="A5DHG6">
    <property type="interactions" value="972"/>
</dbReference>
<dbReference type="GO" id="GO:0004843">
    <property type="term" value="F:cysteine-type deubiquitinase activity"/>
    <property type="evidence" value="ECO:0007669"/>
    <property type="project" value="UniProtKB-UniRule"/>
</dbReference>
<gene>
    <name evidence="19" type="ORF">PGUG_02717</name>
</gene>
<evidence type="ECO:0000256" key="13">
    <source>
        <dbReference type="PIRSR" id="PIRSR016308-3"/>
    </source>
</evidence>
<feature type="active site" description="Nucleophile" evidence="12">
    <location>
        <position position="348"/>
    </location>
</feature>
<dbReference type="InterPro" id="IPR038765">
    <property type="entry name" value="Papain-like_cys_pep_sf"/>
</dbReference>
<comment type="catalytic activity">
    <reaction evidence="1 11 15">
        <text>Thiol-dependent hydrolysis of ester, thioester, amide, peptide and isopeptide bonds formed by the C-terminal Gly of ubiquitin (a 76-residue protein attached to proteins as an intracellular targeting signal).</text>
        <dbReference type="EC" id="3.4.19.12"/>
    </reaction>
</comment>
<evidence type="ECO:0000259" key="18">
    <source>
        <dbReference type="PROSITE" id="PS50271"/>
    </source>
</evidence>
<evidence type="ECO:0000256" key="1">
    <source>
        <dbReference type="ARBA" id="ARBA00000707"/>
    </source>
</evidence>
<dbReference type="GeneID" id="5127264"/>
<feature type="binding site" evidence="13">
    <location>
        <position position="243"/>
    </location>
    <ligand>
        <name>Zn(2+)</name>
        <dbReference type="ChEBI" id="CHEBI:29105"/>
    </ligand>
</feature>
<dbReference type="GO" id="GO:0006508">
    <property type="term" value="P:proteolysis"/>
    <property type="evidence" value="ECO:0007669"/>
    <property type="project" value="UniProtKB-KW"/>
</dbReference>
<dbReference type="MEROPS" id="C19.089"/>
<feature type="domain" description="USP" evidence="17">
    <location>
        <begin position="339"/>
        <end position="799"/>
    </location>
</feature>
<dbReference type="STRING" id="294746.A5DHG6"/>
<dbReference type="RefSeq" id="XP_001484988.2">
    <property type="nucleotide sequence ID" value="XM_001484938.1"/>
</dbReference>
<dbReference type="KEGG" id="pgu:PGUG_02717"/>
<evidence type="ECO:0000256" key="11">
    <source>
        <dbReference type="PIRNR" id="PIRNR016308"/>
    </source>
</evidence>
<dbReference type="PANTHER" id="PTHR24006:SF664">
    <property type="entry name" value="UBIQUITIN CARBOXYL-TERMINAL HYDROLASE"/>
    <property type="match status" value="1"/>
</dbReference>
<dbReference type="PROSITE" id="PS00973">
    <property type="entry name" value="USP_2"/>
    <property type="match status" value="1"/>
</dbReference>
<dbReference type="PROSITE" id="PS50030">
    <property type="entry name" value="UBA"/>
    <property type="match status" value="2"/>
</dbReference>
<feature type="binding site" evidence="13">
    <location>
        <position position="229"/>
    </location>
    <ligand>
        <name>Zn(2+)</name>
        <dbReference type="ChEBI" id="CHEBI:29105"/>
    </ligand>
</feature>
<dbReference type="SUPFAM" id="SSF57850">
    <property type="entry name" value="RING/U-box"/>
    <property type="match status" value="2"/>
</dbReference>
<dbReference type="Pfam" id="PF17807">
    <property type="entry name" value="zf-UBP_var"/>
    <property type="match status" value="1"/>
</dbReference>
<dbReference type="SMART" id="SM00165">
    <property type="entry name" value="UBA"/>
    <property type="match status" value="2"/>
</dbReference>
<dbReference type="Gene3D" id="3.30.40.10">
    <property type="entry name" value="Zinc/RING finger domain, C3HC4 (zinc finger)"/>
    <property type="match status" value="2"/>
</dbReference>
<feature type="domain" description="UBP-type" evidence="18">
    <location>
        <begin position="191"/>
        <end position="302"/>
    </location>
</feature>
<dbReference type="PROSITE" id="PS50235">
    <property type="entry name" value="USP_3"/>
    <property type="match status" value="1"/>
</dbReference>
<evidence type="ECO:0000256" key="8">
    <source>
        <dbReference type="ARBA" id="ARBA00022801"/>
    </source>
</evidence>
<keyword evidence="7 11" id="KW-0833">Ubl conjugation pathway</keyword>
<evidence type="ECO:0000256" key="5">
    <source>
        <dbReference type="ARBA" id="ARBA00022737"/>
    </source>
</evidence>
<dbReference type="FunFam" id="1.10.8.10:FF:000086">
    <property type="entry name" value="Ubiquitin carboxyl-terminal hydrolase"/>
    <property type="match status" value="1"/>
</dbReference>
<dbReference type="InterPro" id="IPR016652">
    <property type="entry name" value="Ubiquitinyl_hydrolase"/>
</dbReference>
<keyword evidence="3 11" id="KW-0645">Protease</keyword>
<protein>
    <recommendedName>
        <fullName evidence="11 15">Ubiquitin carboxyl-terminal hydrolase</fullName>
        <ecNumber evidence="11 15">3.4.19.12</ecNumber>
    </recommendedName>
</protein>
<dbReference type="PROSITE" id="PS50271">
    <property type="entry name" value="ZF_UBP"/>
    <property type="match status" value="1"/>
</dbReference>
<dbReference type="InterPro" id="IPR009060">
    <property type="entry name" value="UBA-like_sf"/>
</dbReference>
<evidence type="ECO:0000256" key="3">
    <source>
        <dbReference type="ARBA" id="ARBA00022670"/>
    </source>
</evidence>
<dbReference type="OMA" id="FVPCEHT"/>
<dbReference type="SUPFAM" id="SSF46934">
    <property type="entry name" value="UBA-like"/>
    <property type="match status" value="1"/>
</dbReference>
<keyword evidence="4 11" id="KW-0479">Metal-binding</keyword>
<feature type="binding site" evidence="13">
    <location>
        <position position="209"/>
    </location>
    <ligand>
        <name>Zn(2+)</name>
        <dbReference type="ChEBI" id="CHEBI:29105"/>
    </ligand>
</feature>
<dbReference type="GO" id="GO:0005634">
    <property type="term" value="C:nucleus"/>
    <property type="evidence" value="ECO:0007669"/>
    <property type="project" value="TreeGrafter"/>
</dbReference>
<dbReference type="InterPro" id="IPR033864">
    <property type="entry name" value="UBA2_scUBP14-like"/>
</dbReference>
<dbReference type="Proteomes" id="UP000001997">
    <property type="component" value="Unassembled WGS sequence"/>
</dbReference>
<reference evidence="19 20" key="1">
    <citation type="journal article" date="2009" name="Nature">
        <title>Evolution of pathogenicity and sexual reproduction in eight Candida genomes.</title>
        <authorList>
            <person name="Butler G."/>
            <person name="Rasmussen M.D."/>
            <person name="Lin M.F."/>
            <person name="Santos M.A."/>
            <person name="Sakthikumar S."/>
            <person name="Munro C.A."/>
            <person name="Rheinbay E."/>
            <person name="Grabherr M."/>
            <person name="Forche A."/>
            <person name="Reedy J.L."/>
            <person name="Agrafioti I."/>
            <person name="Arnaud M.B."/>
            <person name="Bates S."/>
            <person name="Brown A.J."/>
            <person name="Brunke S."/>
            <person name="Costanzo M.C."/>
            <person name="Fitzpatrick D.A."/>
            <person name="de Groot P.W."/>
            <person name="Harris D."/>
            <person name="Hoyer L.L."/>
            <person name="Hube B."/>
            <person name="Klis F.M."/>
            <person name="Kodira C."/>
            <person name="Lennard N."/>
            <person name="Logue M.E."/>
            <person name="Martin R."/>
            <person name="Neiman A.M."/>
            <person name="Nikolaou E."/>
            <person name="Quail M.A."/>
            <person name="Quinn J."/>
            <person name="Santos M.C."/>
            <person name="Schmitzberger F.F."/>
            <person name="Sherlock G."/>
            <person name="Shah P."/>
            <person name="Silverstein K.A."/>
            <person name="Skrzypek M.S."/>
            <person name="Soll D."/>
            <person name="Staggs R."/>
            <person name="Stansfield I."/>
            <person name="Stumpf M.P."/>
            <person name="Sudbery P.E."/>
            <person name="Srikantha T."/>
            <person name="Zeng Q."/>
            <person name="Berman J."/>
            <person name="Berriman M."/>
            <person name="Heitman J."/>
            <person name="Gow N.A."/>
            <person name="Lorenz M.C."/>
            <person name="Birren B.W."/>
            <person name="Kellis M."/>
            <person name="Cuomo C.A."/>
        </authorList>
    </citation>
    <scope>NUCLEOTIDE SEQUENCE [LARGE SCALE GENOMIC DNA]</scope>
    <source>
        <strain evidence="20">ATCC 6260 / CBS 566 / DSM 6381 / JCM 1539 / NBRC 10279 / NRRL Y-324</strain>
    </source>
</reference>
<evidence type="ECO:0000259" key="17">
    <source>
        <dbReference type="PROSITE" id="PS50235"/>
    </source>
</evidence>
<dbReference type="InterPro" id="IPR013083">
    <property type="entry name" value="Znf_RING/FYVE/PHD"/>
</dbReference>
<dbReference type="OrthoDB" id="361536at2759"/>
<dbReference type="InterPro" id="IPR015940">
    <property type="entry name" value="UBA"/>
</dbReference>
<dbReference type="FunFam" id="3.30.40.10:FF:000396">
    <property type="entry name" value="Ubiquitin carboxyl-terminal hydrolase"/>
    <property type="match status" value="1"/>
</dbReference>
<evidence type="ECO:0000256" key="12">
    <source>
        <dbReference type="PIRSR" id="PIRSR016308-1"/>
    </source>
</evidence>
<dbReference type="HOGENOM" id="CLU_009884_1_0_1"/>
<dbReference type="PANTHER" id="PTHR24006">
    <property type="entry name" value="UBIQUITIN CARBOXYL-TERMINAL HYDROLASE"/>
    <property type="match status" value="1"/>
</dbReference>
<dbReference type="GO" id="GO:0005829">
    <property type="term" value="C:cytosol"/>
    <property type="evidence" value="ECO:0007669"/>
    <property type="project" value="TreeGrafter"/>
</dbReference>
<dbReference type="Pfam" id="PF02148">
    <property type="entry name" value="zf-UBP"/>
    <property type="match status" value="1"/>
</dbReference>
<evidence type="ECO:0000256" key="2">
    <source>
        <dbReference type="ARBA" id="ARBA00009085"/>
    </source>
</evidence>
<evidence type="ECO:0000313" key="19">
    <source>
        <dbReference type="EMBL" id="EDK38619.2"/>
    </source>
</evidence>
<name>A5DHG6_PICGU</name>
<feature type="domain" description="UBA" evidence="16">
    <location>
        <begin position="599"/>
        <end position="640"/>
    </location>
</feature>
<dbReference type="InterPro" id="IPR050164">
    <property type="entry name" value="Peptidase_C19"/>
</dbReference>
<dbReference type="VEuPathDB" id="FungiDB:PGUG_02717"/>
<dbReference type="eggNOG" id="KOG0944">
    <property type="taxonomic scope" value="Eukaryota"/>
</dbReference>
<evidence type="ECO:0000256" key="15">
    <source>
        <dbReference type="RuleBase" id="RU366025"/>
    </source>
</evidence>
<evidence type="ECO:0000256" key="6">
    <source>
        <dbReference type="ARBA" id="ARBA00022771"/>
    </source>
</evidence>
<dbReference type="CDD" id="cd02658">
    <property type="entry name" value="Peptidase_C19B"/>
    <property type="match status" value="1"/>
</dbReference>
<keyword evidence="10 11" id="KW-0862">Zinc</keyword>
<sequence length="801" mass="89327">MSRHRPAPGILISQSQIFNQYAIAAITMTCCDHISTFPIQKLTPGTQVHKDDCMYCFDTPENCPKGIDICLECYQSFSRGPLNHTELHVNSTHHQIYLNLVKELKPEDERKRKSDGERSVKMAKLMITDSQEDDNYNTLTSIYCALCDLKCNMSEVSEGLQSKVDEIMNANSSTRSEEIKAWEQEIFPCTHSCDIQQTVTDSPPDLSKCGACDLKQNLWICLHCGSIGCGREQFGSSIPGNSHALAHYELTGHPVAVKLGSLSAAGSEICDSYCYKCNDEVKVPNVSACLLKFDIDVSKAVKTEKSLVEINLDQNLNWDFKLDGANGEKLQPVFGSGLTGMKNLGNSCYLNSVVQSLFSLNDYKSYFENKTFPPFKRVKDPSRDVCCQLVKMYDGLYSSRYSVPSQLSGDVYQAGIKPSTFKHLIGENHPEFQTQRQQDAYEFYLHLLDKIDNEVGLALNEGLKFVLDNKILCSKCNKGRIDSELVDSLSVPIVDENTSDTEKVDILEKIEDYFAVEAVEDYQCDECKEKTVAFKSSGFKTYPQSLVLNARRIQLKNWVPVKVDVELQVPDVIDLSSFGAPILEDGEQEFTKTNSTTFEPNPDAMEMLSSMGFPHNRAAKALYNTGNKSAEDAMNWLFEHLEDADIDAPLEVSESKESNEPSNEAIASLGAMGFSSQVSRKALILSKGDVNAAVEWLFSNPDDDGVIEVDRTKSTAEARSSLMEKLTSAPATGGNYKLKAIVCHKGSSPHTGHYVAYIRLNIDNQERWVLFNDEKVVLCDESSMKEVGANGYLYFFEKIAH</sequence>
<dbReference type="AlphaFoldDB" id="A5DHG6"/>
<dbReference type="EMBL" id="CH408157">
    <property type="protein sequence ID" value="EDK38619.2"/>
    <property type="molecule type" value="Genomic_DNA"/>
</dbReference>
<dbReference type="CDD" id="cd14385">
    <property type="entry name" value="UBA1_spUBP14_like"/>
    <property type="match status" value="1"/>
</dbReference>
<dbReference type="Gene3D" id="1.10.8.10">
    <property type="entry name" value="DNA helicase RuvA subunit, C-terminal domain"/>
    <property type="match status" value="2"/>
</dbReference>
<evidence type="ECO:0000256" key="9">
    <source>
        <dbReference type="ARBA" id="ARBA00022807"/>
    </source>
</evidence>
<evidence type="ECO:0000256" key="10">
    <source>
        <dbReference type="ARBA" id="ARBA00022833"/>
    </source>
</evidence>
<evidence type="ECO:0000259" key="16">
    <source>
        <dbReference type="PROSITE" id="PS50030"/>
    </source>
</evidence>
<dbReference type="Pfam" id="PF00443">
    <property type="entry name" value="UCH"/>
    <property type="match status" value="1"/>
</dbReference>
<evidence type="ECO:0000313" key="20">
    <source>
        <dbReference type="Proteomes" id="UP000001997"/>
    </source>
</evidence>
<accession>A5DHG6</accession>
<dbReference type="GO" id="GO:0008270">
    <property type="term" value="F:zinc ion binding"/>
    <property type="evidence" value="ECO:0007669"/>
    <property type="project" value="UniProtKB-UniRule"/>
</dbReference>
<keyword evidence="8 11" id="KW-0378">Hydrolase</keyword>
<keyword evidence="9 11" id="KW-0788">Thiol protease</keyword>
<keyword evidence="20" id="KW-1185">Reference proteome</keyword>
<dbReference type="GO" id="GO:0016579">
    <property type="term" value="P:protein deubiquitination"/>
    <property type="evidence" value="ECO:0007669"/>
    <property type="project" value="InterPro"/>
</dbReference>
<organism evidence="19 20">
    <name type="scientific">Meyerozyma guilliermondii (strain ATCC 6260 / CBS 566 / DSM 6381 / JCM 1539 / NBRC 10279 / NRRL Y-324)</name>
    <name type="common">Yeast</name>
    <name type="synonym">Candida guilliermondii</name>
    <dbReference type="NCBI Taxonomy" id="294746"/>
    <lineage>
        <taxon>Eukaryota</taxon>
        <taxon>Fungi</taxon>
        <taxon>Dikarya</taxon>
        <taxon>Ascomycota</taxon>
        <taxon>Saccharomycotina</taxon>
        <taxon>Pichiomycetes</taxon>
        <taxon>Debaryomycetaceae</taxon>
        <taxon>Meyerozyma</taxon>
    </lineage>
</organism>
<evidence type="ECO:0000256" key="7">
    <source>
        <dbReference type="ARBA" id="ARBA00022786"/>
    </source>
</evidence>
<dbReference type="PIRSF" id="PIRSF016308">
    <property type="entry name" value="UBP"/>
    <property type="match status" value="1"/>
</dbReference>
<dbReference type="InterPro" id="IPR001394">
    <property type="entry name" value="Peptidase_C19_UCH"/>
</dbReference>
<dbReference type="InterPro" id="IPR018200">
    <property type="entry name" value="USP_CS"/>
</dbReference>
<dbReference type="CDD" id="cd14298">
    <property type="entry name" value="UBA2_scUBP14_like"/>
    <property type="match status" value="1"/>
</dbReference>
<proteinExistence type="inferred from homology"/>
<dbReference type="Pfam" id="PF00627">
    <property type="entry name" value="UBA"/>
    <property type="match status" value="2"/>
</dbReference>
<feature type="binding site" evidence="13">
    <location>
        <position position="212"/>
    </location>
    <ligand>
        <name>Zn(2+)</name>
        <dbReference type="ChEBI" id="CHEBI:29105"/>
    </ligand>
</feature>
<evidence type="ECO:0000256" key="14">
    <source>
        <dbReference type="PROSITE-ProRule" id="PRU00502"/>
    </source>
</evidence>